<dbReference type="AlphaFoldDB" id="A0A512DHL6"/>
<comment type="caution">
    <text evidence="2">The sequence shown here is derived from an EMBL/GenBank/DDBJ whole genome shotgun (WGS) entry which is preliminary data.</text>
</comment>
<dbReference type="Proteomes" id="UP000321523">
    <property type="component" value="Unassembled WGS sequence"/>
</dbReference>
<name>A0A512DHL6_9PROT</name>
<keyword evidence="1" id="KW-1133">Transmembrane helix</keyword>
<reference evidence="2 3" key="1">
    <citation type="submission" date="2019-07" db="EMBL/GenBank/DDBJ databases">
        <title>Whole genome shotgun sequence of Skermanella aerolata NBRC 106429.</title>
        <authorList>
            <person name="Hosoyama A."/>
            <person name="Uohara A."/>
            <person name="Ohji S."/>
            <person name="Ichikawa N."/>
        </authorList>
    </citation>
    <scope>NUCLEOTIDE SEQUENCE [LARGE SCALE GENOMIC DNA]</scope>
    <source>
        <strain evidence="2 3">NBRC 106429</strain>
    </source>
</reference>
<keyword evidence="1" id="KW-0472">Membrane</keyword>
<evidence type="ECO:0000313" key="3">
    <source>
        <dbReference type="Proteomes" id="UP000321523"/>
    </source>
</evidence>
<accession>A0A512DHL6</accession>
<keyword evidence="3" id="KW-1185">Reference proteome</keyword>
<dbReference type="EMBL" id="BJYZ01000001">
    <property type="protein sequence ID" value="GEO35968.1"/>
    <property type="molecule type" value="Genomic_DNA"/>
</dbReference>
<keyword evidence="1" id="KW-0812">Transmembrane</keyword>
<sequence length="62" mass="6764">MILTFSLWRASKPLRDIFLKALVCCAVLLLISMAGAVLLVNHLLVAAGVIAEKRPATRDRFG</sequence>
<dbReference type="RefSeq" id="WP_044431274.1">
    <property type="nucleotide sequence ID" value="NZ_BJYZ01000001.1"/>
</dbReference>
<gene>
    <name evidence="2" type="ORF">SAE02_01160</name>
</gene>
<proteinExistence type="predicted"/>
<organism evidence="2 3">
    <name type="scientific">Skermanella aerolata</name>
    <dbReference type="NCBI Taxonomy" id="393310"/>
    <lineage>
        <taxon>Bacteria</taxon>
        <taxon>Pseudomonadati</taxon>
        <taxon>Pseudomonadota</taxon>
        <taxon>Alphaproteobacteria</taxon>
        <taxon>Rhodospirillales</taxon>
        <taxon>Azospirillaceae</taxon>
        <taxon>Skermanella</taxon>
    </lineage>
</organism>
<evidence type="ECO:0000313" key="2">
    <source>
        <dbReference type="EMBL" id="GEO35968.1"/>
    </source>
</evidence>
<feature type="transmembrane region" description="Helical" evidence="1">
    <location>
        <begin position="17"/>
        <end position="50"/>
    </location>
</feature>
<evidence type="ECO:0000256" key="1">
    <source>
        <dbReference type="SAM" id="Phobius"/>
    </source>
</evidence>
<protein>
    <submittedName>
        <fullName evidence="2">Uncharacterized protein</fullName>
    </submittedName>
</protein>